<reference evidence="11 12" key="1">
    <citation type="journal article" date="2018" name="Mycol. Prog.">
        <title>Coniella lustricola, a new species from submerged detritus.</title>
        <authorList>
            <person name="Raudabaugh D.B."/>
            <person name="Iturriaga T."/>
            <person name="Carver A."/>
            <person name="Mondo S."/>
            <person name="Pangilinan J."/>
            <person name="Lipzen A."/>
            <person name="He G."/>
            <person name="Amirebrahimi M."/>
            <person name="Grigoriev I.V."/>
            <person name="Miller A.N."/>
        </authorList>
    </citation>
    <scope>NUCLEOTIDE SEQUENCE [LARGE SCALE GENOMIC DNA]</scope>
    <source>
        <strain evidence="11 12">B22-T-1</strain>
    </source>
</reference>
<dbReference type="InParanoid" id="A0A2T3A3H3"/>
<dbReference type="SUPFAM" id="SSF52279">
    <property type="entry name" value="Beta-D-glucan exohydrolase, C-terminal domain"/>
    <property type="match status" value="1"/>
</dbReference>
<keyword evidence="5 11" id="KW-0378">Hydrolase</keyword>
<dbReference type="EC" id="3.2.1.21" evidence="4"/>
<dbReference type="PANTHER" id="PTHR42715:SF10">
    <property type="entry name" value="BETA-GLUCOSIDASE"/>
    <property type="match status" value="1"/>
</dbReference>
<accession>A0A2T3A3H3</accession>
<dbReference type="PANTHER" id="PTHR42715">
    <property type="entry name" value="BETA-GLUCOSIDASE"/>
    <property type="match status" value="1"/>
</dbReference>
<gene>
    <name evidence="11" type="ORF">BD289DRAFT_371767</name>
</gene>
<keyword evidence="9" id="KW-0624">Polysaccharide degradation</keyword>
<evidence type="ECO:0000313" key="12">
    <source>
        <dbReference type="Proteomes" id="UP000241462"/>
    </source>
</evidence>
<dbReference type="InterPro" id="IPR013783">
    <property type="entry name" value="Ig-like_fold"/>
</dbReference>
<dbReference type="Gene3D" id="2.60.40.10">
    <property type="entry name" value="Immunoglobulins"/>
    <property type="match status" value="1"/>
</dbReference>
<dbReference type="PRINTS" id="PR00133">
    <property type="entry name" value="GLHYDRLASE3"/>
</dbReference>
<comment type="pathway">
    <text evidence="2">Glycan metabolism; cellulose degradation.</text>
</comment>
<dbReference type="InterPro" id="IPR036962">
    <property type="entry name" value="Glyco_hydro_3_N_sf"/>
</dbReference>
<evidence type="ECO:0000259" key="10">
    <source>
        <dbReference type="SMART" id="SM01217"/>
    </source>
</evidence>
<evidence type="ECO:0000313" key="11">
    <source>
        <dbReference type="EMBL" id="PSR82142.1"/>
    </source>
</evidence>
<organism evidence="11 12">
    <name type="scientific">Coniella lustricola</name>
    <dbReference type="NCBI Taxonomy" id="2025994"/>
    <lineage>
        <taxon>Eukaryota</taxon>
        <taxon>Fungi</taxon>
        <taxon>Dikarya</taxon>
        <taxon>Ascomycota</taxon>
        <taxon>Pezizomycotina</taxon>
        <taxon>Sordariomycetes</taxon>
        <taxon>Sordariomycetidae</taxon>
        <taxon>Diaporthales</taxon>
        <taxon>Schizoparmaceae</taxon>
        <taxon>Coniella</taxon>
    </lineage>
</organism>
<dbReference type="InterPro" id="IPR001764">
    <property type="entry name" value="Glyco_hydro_3_N"/>
</dbReference>
<evidence type="ECO:0000256" key="2">
    <source>
        <dbReference type="ARBA" id="ARBA00004987"/>
    </source>
</evidence>
<dbReference type="Pfam" id="PF14310">
    <property type="entry name" value="Fn3-like"/>
    <property type="match status" value="1"/>
</dbReference>
<dbReference type="EMBL" id="KZ678486">
    <property type="protein sequence ID" value="PSR82142.1"/>
    <property type="molecule type" value="Genomic_DNA"/>
</dbReference>
<name>A0A2T3A3H3_9PEZI</name>
<evidence type="ECO:0000256" key="3">
    <source>
        <dbReference type="ARBA" id="ARBA00005336"/>
    </source>
</evidence>
<dbReference type="Pfam" id="PF01915">
    <property type="entry name" value="Glyco_hydro_3_C"/>
    <property type="match status" value="1"/>
</dbReference>
<dbReference type="InterPro" id="IPR026891">
    <property type="entry name" value="Fn3-like"/>
</dbReference>
<dbReference type="SMART" id="SM01217">
    <property type="entry name" value="Fn3_like"/>
    <property type="match status" value="1"/>
</dbReference>
<evidence type="ECO:0000256" key="8">
    <source>
        <dbReference type="ARBA" id="ARBA00023295"/>
    </source>
</evidence>
<evidence type="ECO:0000256" key="1">
    <source>
        <dbReference type="ARBA" id="ARBA00000448"/>
    </source>
</evidence>
<dbReference type="InterPro" id="IPR017853">
    <property type="entry name" value="GH"/>
</dbReference>
<evidence type="ECO:0000256" key="6">
    <source>
        <dbReference type="ARBA" id="ARBA00023180"/>
    </source>
</evidence>
<evidence type="ECO:0000256" key="4">
    <source>
        <dbReference type="ARBA" id="ARBA00012744"/>
    </source>
</evidence>
<dbReference type="OrthoDB" id="2123594at2759"/>
<comment type="similarity">
    <text evidence="3">Belongs to the glycosyl hydrolase 3 family.</text>
</comment>
<sequence length="757" mass="81348">MALAIASQALGNTANNSIPIYQNPSHSAKDRAADLLSRMTWVQKIGQMGGVRRLLGSDMSFNQTSYEILAEYQNGILGFGENYNLASDVLPIANMVREEQIHSTPLGIPYITVTDSVNSIYNLGGTLFPPSLSLAASFNLPLYKLAVGVIRDENVAVGTRWVLSPELDLAKEPHGGRVGEMFGEDKYLVGEFGTAYVNTMQQLDSNGYVKVACTVKHFVFGQSSGGINAASQYGGINHIMNEQAVPFIKVVRNANPYSLMASYSAVDRVPMAANKFLLQTVLRNTIGFNGVIMSDAGAISELHSLHLVSNSAEDAAVKALKAGLGLELSPGQPAMFPNLVTMANDSTIVSLVNDAVQRLLEIKFVTGTFDEPLPTMENLKSTLRNETHLDIARKASEEAIVLLKNDGTLPLSPPTTNSSRIAVLGPLAELLVMGSYAPNNSTEPLHGKPFLQSLQDFIGADNVDYFQGVDITDISDSSGISAAVSVARQAGLAIVCLGSVSVLAEDGAANWRTDGEFFAHPSLGFPGLQQDVLDAVLDTGVPTLLIMTGGQGFVLQNSTVNRASAILHSFLAGESTGEALVDILYGSVNPSGKLPITLPPDSGSTPIYYDYLPSDVGSYWSLPVLDRANPPFKFGYGLSYTTFDFSTAEVRITSDNTNVSVLASVTVSNTGSVLGKEVAQLYFRQQYTAIETPNKQLIRFTKIELAPGEKTMINWTIASDELGYWQNLEWVVDSGNFTFWIGSSSRDEDLESITIAV</sequence>
<dbReference type="InterPro" id="IPR002772">
    <property type="entry name" value="Glyco_hydro_3_C"/>
</dbReference>
<dbReference type="InterPro" id="IPR050288">
    <property type="entry name" value="Cellulose_deg_GH3"/>
</dbReference>
<dbReference type="InterPro" id="IPR036881">
    <property type="entry name" value="Glyco_hydro_3_C_sf"/>
</dbReference>
<dbReference type="Gene3D" id="3.20.20.300">
    <property type="entry name" value="Glycoside hydrolase, family 3, N-terminal domain"/>
    <property type="match status" value="1"/>
</dbReference>
<evidence type="ECO:0000256" key="9">
    <source>
        <dbReference type="ARBA" id="ARBA00023326"/>
    </source>
</evidence>
<dbReference type="Pfam" id="PF00933">
    <property type="entry name" value="Glyco_hydro_3"/>
    <property type="match status" value="1"/>
</dbReference>
<protein>
    <recommendedName>
        <fullName evidence="4">beta-glucosidase</fullName>
        <ecNumber evidence="4">3.2.1.21</ecNumber>
    </recommendedName>
</protein>
<dbReference type="SUPFAM" id="SSF51445">
    <property type="entry name" value="(Trans)glycosidases"/>
    <property type="match status" value="1"/>
</dbReference>
<dbReference type="Gene3D" id="3.40.50.1700">
    <property type="entry name" value="Glycoside hydrolase family 3 C-terminal domain"/>
    <property type="match status" value="1"/>
</dbReference>
<keyword evidence="8" id="KW-0326">Glycosidase</keyword>
<proteinExistence type="inferred from homology"/>
<keyword evidence="7" id="KW-0119">Carbohydrate metabolism</keyword>
<feature type="domain" description="Fibronectin type III-like" evidence="10">
    <location>
        <begin position="677"/>
        <end position="745"/>
    </location>
</feature>
<dbReference type="GO" id="GO:0000272">
    <property type="term" value="P:polysaccharide catabolic process"/>
    <property type="evidence" value="ECO:0007669"/>
    <property type="project" value="UniProtKB-KW"/>
</dbReference>
<keyword evidence="6" id="KW-0325">Glycoprotein</keyword>
<keyword evidence="12" id="KW-1185">Reference proteome</keyword>
<evidence type="ECO:0000256" key="5">
    <source>
        <dbReference type="ARBA" id="ARBA00022801"/>
    </source>
</evidence>
<dbReference type="STRING" id="2025994.A0A2T3A3H3"/>
<dbReference type="AlphaFoldDB" id="A0A2T3A3H3"/>
<comment type="catalytic activity">
    <reaction evidence="1">
        <text>Hydrolysis of terminal, non-reducing beta-D-glucosyl residues with release of beta-D-glucose.</text>
        <dbReference type="EC" id="3.2.1.21"/>
    </reaction>
</comment>
<dbReference type="Proteomes" id="UP000241462">
    <property type="component" value="Unassembled WGS sequence"/>
</dbReference>
<dbReference type="GO" id="GO:0008422">
    <property type="term" value="F:beta-glucosidase activity"/>
    <property type="evidence" value="ECO:0007669"/>
    <property type="project" value="UniProtKB-EC"/>
</dbReference>
<evidence type="ECO:0000256" key="7">
    <source>
        <dbReference type="ARBA" id="ARBA00023277"/>
    </source>
</evidence>